<dbReference type="Gene3D" id="1.25.40.10">
    <property type="entry name" value="Tetratricopeptide repeat domain"/>
    <property type="match status" value="1"/>
</dbReference>
<organism evidence="2 3">
    <name type="scientific">Chitinimonas lacunae</name>
    <dbReference type="NCBI Taxonomy" id="1963018"/>
    <lineage>
        <taxon>Bacteria</taxon>
        <taxon>Pseudomonadati</taxon>
        <taxon>Pseudomonadota</taxon>
        <taxon>Betaproteobacteria</taxon>
        <taxon>Neisseriales</taxon>
        <taxon>Chitinibacteraceae</taxon>
        <taxon>Chitinimonas</taxon>
    </lineage>
</organism>
<reference evidence="3" key="1">
    <citation type="journal article" date="2019" name="Int. J. Syst. Evol. Microbiol.">
        <title>The Global Catalogue of Microorganisms (GCM) 10K type strain sequencing project: providing services to taxonomists for standard genome sequencing and annotation.</title>
        <authorList>
            <consortium name="The Broad Institute Genomics Platform"/>
            <consortium name="The Broad Institute Genome Sequencing Center for Infectious Disease"/>
            <person name="Wu L."/>
            <person name="Ma J."/>
        </authorList>
    </citation>
    <scope>NUCLEOTIDE SEQUENCE [LARGE SCALE GENOMIC DNA]</scope>
    <source>
        <strain evidence="3">LMG 29894</strain>
    </source>
</reference>
<evidence type="ECO:0000313" key="3">
    <source>
        <dbReference type="Proteomes" id="UP001595791"/>
    </source>
</evidence>
<dbReference type="SMART" id="SM00028">
    <property type="entry name" value="TPR"/>
    <property type="match status" value="2"/>
</dbReference>
<comment type="caution">
    <text evidence="2">The sequence shown here is derived from an EMBL/GenBank/DDBJ whole genome shotgun (WGS) entry which is preliminary data.</text>
</comment>
<proteinExistence type="predicted"/>
<dbReference type="RefSeq" id="WP_378168478.1">
    <property type="nucleotide sequence ID" value="NZ_JBHSBU010000002.1"/>
</dbReference>
<keyword evidence="3" id="KW-1185">Reference proteome</keyword>
<accession>A0ABV8MU84</accession>
<evidence type="ECO:0000313" key="2">
    <source>
        <dbReference type="EMBL" id="MFC4161868.1"/>
    </source>
</evidence>
<dbReference type="InterPro" id="IPR011990">
    <property type="entry name" value="TPR-like_helical_dom_sf"/>
</dbReference>
<dbReference type="SUPFAM" id="SSF48452">
    <property type="entry name" value="TPR-like"/>
    <property type="match status" value="1"/>
</dbReference>
<keyword evidence="1" id="KW-0802">TPR repeat</keyword>
<protein>
    <recommendedName>
        <fullName evidence="4">Tetratricopeptide repeat protein</fullName>
    </recommendedName>
</protein>
<gene>
    <name evidence="2" type="ORF">ACFOW7_21240</name>
</gene>
<feature type="repeat" description="TPR" evidence="1">
    <location>
        <begin position="47"/>
        <end position="80"/>
    </location>
</feature>
<dbReference type="Pfam" id="PF13181">
    <property type="entry name" value="TPR_8"/>
    <property type="match status" value="1"/>
</dbReference>
<dbReference type="PROSITE" id="PS50005">
    <property type="entry name" value="TPR"/>
    <property type="match status" value="1"/>
</dbReference>
<dbReference type="Proteomes" id="UP001595791">
    <property type="component" value="Unassembled WGS sequence"/>
</dbReference>
<dbReference type="EMBL" id="JBHSBU010000002">
    <property type="protein sequence ID" value="MFC4161868.1"/>
    <property type="molecule type" value="Genomic_DNA"/>
</dbReference>
<dbReference type="InterPro" id="IPR019734">
    <property type="entry name" value="TPR_rpt"/>
</dbReference>
<name>A0ABV8MU84_9NEIS</name>
<evidence type="ECO:0000256" key="1">
    <source>
        <dbReference type="PROSITE-ProRule" id="PRU00339"/>
    </source>
</evidence>
<sequence>MTAPDVNDVLTTEELLHLAIEASNRERYDLSISYLKAAIGRAEQPDARLAFMLGSQYAQIKMFDDARQWLEQSVAIDPDFEIAVFQLGLMYLLGNDMANNERVWAHLDRLPPEHALRCFREGLLAIARDQFDAGVAAIEQGLAVGYANPPLLEEMRKVIANVATLRAAAPTPAVEAAAPAAEEATGEHVLLSAYRE</sequence>
<evidence type="ECO:0008006" key="4">
    <source>
        <dbReference type="Google" id="ProtNLM"/>
    </source>
</evidence>